<protein>
    <submittedName>
        <fullName evidence="1">Uncharacterized protein</fullName>
    </submittedName>
</protein>
<evidence type="ECO:0000313" key="1">
    <source>
        <dbReference type="EMBL" id="KAF6510723.1"/>
    </source>
</evidence>
<accession>A0ABQ7HES0</accession>
<organism evidence="1 2">
    <name type="scientific">Geobacillus stearothermophilus</name>
    <name type="common">Bacillus stearothermophilus</name>
    <dbReference type="NCBI Taxonomy" id="1422"/>
    <lineage>
        <taxon>Bacteria</taxon>
        <taxon>Bacillati</taxon>
        <taxon>Bacillota</taxon>
        <taxon>Bacilli</taxon>
        <taxon>Bacillales</taxon>
        <taxon>Anoxybacillaceae</taxon>
        <taxon>Geobacillus</taxon>
    </lineage>
</organism>
<dbReference type="Proteomes" id="UP000773850">
    <property type="component" value="Unassembled WGS sequence"/>
</dbReference>
<proteinExistence type="predicted"/>
<comment type="caution">
    <text evidence="1">The sequence shown here is derived from an EMBL/GenBank/DDBJ whole genome shotgun (WGS) entry which is preliminary data.</text>
</comment>
<gene>
    <name evidence="1" type="ORF">GS8_2880</name>
</gene>
<dbReference type="EMBL" id="LUCS01000028">
    <property type="protein sequence ID" value="KAF6510723.1"/>
    <property type="molecule type" value="Genomic_DNA"/>
</dbReference>
<keyword evidence="2" id="KW-1185">Reference proteome</keyword>
<name>A0ABQ7HES0_GEOSE</name>
<sequence>MIDLCHMFECNHRFTFLPKAAERKKKTFLPAENRKVLCTIPSLISQSRPLCVNWHLFSARADGCRASLGTSLHLS</sequence>
<evidence type="ECO:0000313" key="2">
    <source>
        <dbReference type="Proteomes" id="UP000773850"/>
    </source>
</evidence>
<reference evidence="1 2" key="1">
    <citation type="submission" date="2016-03" db="EMBL/GenBank/DDBJ databases">
        <title>Spore heat resistance.</title>
        <authorList>
            <person name="Boekhorst J."/>
            <person name="Berendsen E.M."/>
            <person name="Wells-Bennik M.H."/>
            <person name="Kuipers O.P."/>
        </authorList>
    </citation>
    <scope>NUCLEOTIDE SEQUENCE [LARGE SCALE GENOMIC DNA]</scope>
    <source>
        <strain evidence="1 2">GS8</strain>
    </source>
</reference>